<dbReference type="InterPro" id="IPR001789">
    <property type="entry name" value="Sig_transdc_resp-reg_receiver"/>
</dbReference>
<dbReference type="PROSITE" id="PS50930">
    <property type="entry name" value="HTH_LYTTR"/>
    <property type="match status" value="1"/>
</dbReference>
<evidence type="ECO:0000313" key="9">
    <source>
        <dbReference type="Proteomes" id="UP000192478"/>
    </source>
</evidence>
<accession>A0AAC9RFZ3</accession>
<gene>
    <name evidence="7" type="primary">ypdB_1</name>
    <name evidence="6" type="ORF">BJL90_07330</name>
    <name evidence="7" type="ORF">CLFO_03600</name>
</gene>
<keyword evidence="8" id="KW-1185">Reference proteome</keyword>
<dbReference type="PROSITE" id="PS50110">
    <property type="entry name" value="RESPONSE_REGULATORY"/>
    <property type="match status" value="1"/>
</dbReference>
<dbReference type="AlphaFoldDB" id="A0AAC9RFZ3"/>
<dbReference type="EMBL" id="CP020559">
    <property type="protein sequence ID" value="ARE86044.1"/>
    <property type="molecule type" value="Genomic_DNA"/>
</dbReference>
<dbReference type="SMART" id="SM00850">
    <property type="entry name" value="LytTR"/>
    <property type="match status" value="1"/>
</dbReference>
<feature type="modified residue" description="4-aspartylphosphate" evidence="3">
    <location>
        <position position="54"/>
    </location>
</feature>
<dbReference type="KEGG" id="cfm:BJL90_07330"/>
<evidence type="ECO:0000256" key="2">
    <source>
        <dbReference type="ARBA" id="ARBA00024867"/>
    </source>
</evidence>
<dbReference type="InterPro" id="IPR046947">
    <property type="entry name" value="LytR-like"/>
</dbReference>
<dbReference type="Pfam" id="PF00072">
    <property type="entry name" value="Response_reg"/>
    <property type="match status" value="1"/>
</dbReference>
<dbReference type="Gene3D" id="3.40.50.2300">
    <property type="match status" value="1"/>
</dbReference>
<protein>
    <recommendedName>
        <fullName evidence="1">Stage 0 sporulation protein A homolog</fullName>
    </recommendedName>
</protein>
<evidence type="ECO:0000259" key="4">
    <source>
        <dbReference type="PROSITE" id="PS50110"/>
    </source>
</evidence>
<keyword evidence="3" id="KW-0597">Phosphoprotein</keyword>
<dbReference type="PANTHER" id="PTHR37299">
    <property type="entry name" value="TRANSCRIPTIONAL REGULATOR-RELATED"/>
    <property type="match status" value="1"/>
</dbReference>
<comment type="function">
    <text evidence="2">May play the central regulatory role in sporulation. It may be an element of the effector pathway responsible for the activation of sporulation genes in response to nutritional stress. Spo0A may act in concert with spo0H (a sigma factor) to control the expression of some genes that are critical to the sporulation process.</text>
</comment>
<feature type="domain" description="HTH LytTR-type" evidence="5">
    <location>
        <begin position="156"/>
        <end position="255"/>
    </location>
</feature>
<dbReference type="Proteomes" id="UP000192478">
    <property type="component" value="Chromosome"/>
</dbReference>
<dbReference type="GO" id="GO:0003677">
    <property type="term" value="F:DNA binding"/>
    <property type="evidence" value="ECO:0007669"/>
    <property type="project" value="InterPro"/>
</dbReference>
<evidence type="ECO:0000259" key="5">
    <source>
        <dbReference type="PROSITE" id="PS50930"/>
    </source>
</evidence>
<dbReference type="GO" id="GO:0000156">
    <property type="term" value="F:phosphorelay response regulator activity"/>
    <property type="evidence" value="ECO:0007669"/>
    <property type="project" value="InterPro"/>
</dbReference>
<evidence type="ECO:0000256" key="3">
    <source>
        <dbReference type="PROSITE-ProRule" id="PRU00169"/>
    </source>
</evidence>
<dbReference type="Proteomes" id="UP000177894">
    <property type="component" value="Chromosome"/>
</dbReference>
<evidence type="ECO:0000313" key="8">
    <source>
        <dbReference type="Proteomes" id="UP000177894"/>
    </source>
</evidence>
<dbReference type="PANTHER" id="PTHR37299:SF1">
    <property type="entry name" value="STAGE 0 SPORULATION PROTEIN A HOMOLOG"/>
    <property type="match status" value="1"/>
</dbReference>
<dbReference type="EMBL" id="CP017603">
    <property type="protein sequence ID" value="AOY75724.1"/>
    <property type="molecule type" value="Genomic_DNA"/>
</dbReference>
<organism evidence="7 9">
    <name type="scientific">Clostridium formicaceticum</name>
    <dbReference type="NCBI Taxonomy" id="1497"/>
    <lineage>
        <taxon>Bacteria</taxon>
        <taxon>Bacillati</taxon>
        <taxon>Bacillota</taxon>
        <taxon>Clostridia</taxon>
        <taxon>Eubacteriales</taxon>
        <taxon>Clostridiaceae</taxon>
        <taxon>Clostridium</taxon>
    </lineage>
</organism>
<reference evidence="6 8" key="1">
    <citation type="submission" date="2016-10" db="EMBL/GenBank/DDBJ databases">
        <title>Complete Genome Sequence of Acetogen Clostridium formicoaceticum ATCC 27076.</title>
        <authorList>
            <person name="Bao T."/>
            <person name="Cheng C."/>
            <person name="Zhao J."/>
            <person name="Yang S.-T."/>
            <person name="Wang J."/>
            <person name="Wang M."/>
        </authorList>
    </citation>
    <scope>NUCLEOTIDE SEQUENCE [LARGE SCALE GENOMIC DNA]</scope>
    <source>
        <strain evidence="6 8">ATCC 27076</strain>
    </source>
</reference>
<name>A0AAC9RFZ3_9CLOT</name>
<evidence type="ECO:0000256" key="1">
    <source>
        <dbReference type="ARBA" id="ARBA00018672"/>
    </source>
</evidence>
<dbReference type="InterPro" id="IPR007492">
    <property type="entry name" value="LytTR_DNA-bd_dom"/>
</dbReference>
<sequence length="255" mass="29802">MVSAILIDDEKVSLQELTYMLVQYKEIQILGTFTDPVEALKEIPKLNPDVIFLDIEMPEVNGFEVAEQIEKLSVEPAIVFVTAYDEYAIRAFEVNAVDYILKPISPKRIRNTLQKLMKKKFHPDSQGKKKYVSRQKSIDFNKVYDNRFSKVFIYQGEEIILLKPSDILYFMVEGGVVTVVTQQKTYKTRESLNYWEEKLQRQGFFRCHRCYLVNLEKIEKVILMFNSTYLLKLASSTAEIPVSRNYSKLLKQILI</sequence>
<dbReference type="Gene3D" id="2.40.50.1020">
    <property type="entry name" value="LytTr DNA-binding domain"/>
    <property type="match status" value="1"/>
</dbReference>
<dbReference type="SMART" id="SM00448">
    <property type="entry name" value="REC"/>
    <property type="match status" value="1"/>
</dbReference>
<proteinExistence type="predicted"/>
<dbReference type="SUPFAM" id="SSF52172">
    <property type="entry name" value="CheY-like"/>
    <property type="match status" value="1"/>
</dbReference>
<evidence type="ECO:0000313" key="6">
    <source>
        <dbReference type="EMBL" id="AOY75724.1"/>
    </source>
</evidence>
<feature type="domain" description="Response regulatory" evidence="4">
    <location>
        <begin position="3"/>
        <end position="117"/>
    </location>
</feature>
<reference evidence="7 9" key="2">
    <citation type="submission" date="2017-03" db="EMBL/GenBank/DDBJ databases">
        <title>Complete sequence of Clostridium formicaceticum DSM 92.</title>
        <authorList>
            <person name="Poehlein A."/>
            <person name="Karl M."/>
            <person name="Bengelsdorf F.R."/>
            <person name="Duerre P."/>
            <person name="Daniel R."/>
        </authorList>
    </citation>
    <scope>NUCLEOTIDE SEQUENCE [LARGE SCALE GENOMIC DNA]</scope>
    <source>
        <strain evidence="7 9">DSM 92</strain>
    </source>
</reference>
<evidence type="ECO:0000313" key="7">
    <source>
        <dbReference type="EMBL" id="ARE86044.1"/>
    </source>
</evidence>
<dbReference type="Pfam" id="PF04397">
    <property type="entry name" value="LytTR"/>
    <property type="match status" value="1"/>
</dbReference>
<dbReference type="InterPro" id="IPR011006">
    <property type="entry name" value="CheY-like_superfamily"/>
</dbReference>